<organism evidence="1 2">
    <name type="scientific">Paracoccus methylarcula</name>
    <dbReference type="NCBI Taxonomy" id="72022"/>
    <lineage>
        <taxon>Bacteria</taxon>
        <taxon>Pseudomonadati</taxon>
        <taxon>Pseudomonadota</taxon>
        <taxon>Alphaproteobacteria</taxon>
        <taxon>Rhodobacterales</taxon>
        <taxon>Paracoccaceae</taxon>
        <taxon>Paracoccus</taxon>
    </lineage>
</organism>
<comment type="caution">
    <text evidence="1">The sequence shown here is derived from an EMBL/GenBank/DDBJ whole genome shotgun (WGS) entry which is preliminary data.</text>
</comment>
<protein>
    <submittedName>
        <fullName evidence="1">Uncharacterized protein</fullName>
    </submittedName>
</protein>
<keyword evidence="2" id="KW-1185">Reference proteome</keyword>
<dbReference type="EMBL" id="PXNQ02000008">
    <property type="protein sequence ID" value="RNF34036.1"/>
    <property type="molecule type" value="Genomic_DNA"/>
</dbReference>
<reference evidence="1" key="1">
    <citation type="submission" date="2018-05" db="EMBL/GenBank/DDBJ databases">
        <title>Reclassification of Methylarcula marina and Methylarcula terricola as Paracoccus methylarcula sp.nov., comb.nov. and Paracoccus terricola comb.nov.</title>
        <authorList>
            <person name="Shmareva M.N."/>
            <person name="Doronina N.V."/>
            <person name="Vasilenko O.V."/>
            <person name="Tarlachkov S.V."/>
            <person name="Trotsenko Y.A."/>
        </authorList>
    </citation>
    <scope>NUCLEOTIDE SEQUENCE [LARGE SCALE GENOMIC DNA]</scope>
    <source>
        <strain evidence="1">VKM B-2159</strain>
    </source>
</reference>
<dbReference type="AlphaFoldDB" id="A0A3R7P3X6"/>
<evidence type="ECO:0000313" key="1">
    <source>
        <dbReference type="EMBL" id="RNF34036.1"/>
    </source>
</evidence>
<dbReference type="OrthoDB" id="7778261at2"/>
<gene>
    <name evidence="1" type="ORF">A7A09_014165</name>
</gene>
<accession>A0A3R7P3X6</accession>
<sequence length="85" mass="9477">MGKEPSHLATDRTPGPFRVRCLRCDTIVESWHRDVSAPKGATIGMAYCQCGNIGADSLVFQDFGRVLFRNANSYEVVTDKTERPE</sequence>
<evidence type="ECO:0000313" key="2">
    <source>
        <dbReference type="Proteomes" id="UP000238137"/>
    </source>
</evidence>
<proteinExistence type="predicted"/>
<dbReference type="RefSeq" id="WP_123225491.1">
    <property type="nucleotide sequence ID" value="NZ_PXNQ02000008.1"/>
</dbReference>
<name>A0A3R7P3X6_9RHOB</name>
<dbReference type="Proteomes" id="UP000238137">
    <property type="component" value="Unassembled WGS sequence"/>
</dbReference>